<dbReference type="PANTHER" id="PTHR30189">
    <property type="entry name" value="LPS-ASSEMBLY PROTEIN"/>
    <property type="match status" value="1"/>
</dbReference>
<evidence type="ECO:0000256" key="1">
    <source>
        <dbReference type="SAM" id="SignalP"/>
    </source>
</evidence>
<dbReference type="GO" id="GO:1990351">
    <property type="term" value="C:transporter complex"/>
    <property type="evidence" value="ECO:0007669"/>
    <property type="project" value="TreeGrafter"/>
</dbReference>
<gene>
    <name evidence="2" type="ORF">ENV30_07225</name>
</gene>
<protein>
    <recommendedName>
        <fullName evidence="3">Organic solvent tolerance-like N-terminal domain-containing protein</fullName>
    </recommendedName>
</protein>
<sequence length="223" mass="25588">MKKILLCLLTFLLVPSMWAFGQEKAPETKEVILERAEKITYDSKNEVFNASGNVVIIQGENRIECGELSFSLRENRGSFRGGVRVTRGKTEIRALTMEGDFDRELYTFHEGVELRKERESEGETSVILWKAETLSYNGKNEEAWSEGGVEIAWKEVLLRADRAHYFPKDEAKGEEERMVLEGNVVITEKEREIQVAQAVYFLDTEKLEASGITRAKFVIREKE</sequence>
<dbReference type="EMBL" id="DTFV01000104">
    <property type="protein sequence ID" value="HGI31078.1"/>
    <property type="molecule type" value="Genomic_DNA"/>
</dbReference>
<reference evidence="2" key="1">
    <citation type="journal article" date="2020" name="mSystems">
        <title>Genome- and Community-Level Interaction Insights into Carbon Utilization and Element Cycling Functions of Hydrothermarchaeota in Hydrothermal Sediment.</title>
        <authorList>
            <person name="Zhou Z."/>
            <person name="Liu Y."/>
            <person name="Xu W."/>
            <person name="Pan J."/>
            <person name="Luo Z.H."/>
            <person name="Li M."/>
        </authorList>
    </citation>
    <scope>NUCLEOTIDE SEQUENCE [LARGE SCALE GENOMIC DNA]</scope>
    <source>
        <strain evidence="2">SpSt-747</strain>
    </source>
</reference>
<proteinExistence type="predicted"/>
<dbReference type="InterPro" id="IPR050218">
    <property type="entry name" value="LptD"/>
</dbReference>
<name>A0A7V4DE48_9BACT</name>
<evidence type="ECO:0008006" key="3">
    <source>
        <dbReference type="Google" id="ProtNLM"/>
    </source>
</evidence>
<keyword evidence="1" id="KW-0732">Signal</keyword>
<dbReference type="GO" id="GO:0009279">
    <property type="term" value="C:cell outer membrane"/>
    <property type="evidence" value="ECO:0007669"/>
    <property type="project" value="TreeGrafter"/>
</dbReference>
<organism evidence="2">
    <name type="scientific">Candidatus Caldatribacterium californiense</name>
    <dbReference type="NCBI Taxonomy" id="1454726"/>
    <lineage>
        <taxon>Bacteria</taxon>
        <taxon>Pseudomonadati</taxon>
        <taxon>Atribacterota</taxon>
        <taxon>Atribacteria</taxon>
        <taxon>Atribacterales</taxon>
        <taxon>Candidatus Caldatribacteriaceae</taxon>
        <taxon>Candidatus Caldatribacterium</taxon>
    </lineage>
</organism>
<feature type="chain" id="PRO_5030572319" description="Organic solvent tolerance-like N-terminal domain-containing protein" evidence="1">
    <location>
        <begin position="22"/>
        <end position="223"/>
    </location>
</feature>
<accession>A0A7V4DE48</accession>
<dbReference type="AlphaFoldDB" id="A0A7V4DE48"/>
<comment type="caution">
    <text evidence="2">The sequence shown here is derived from an EMBL/GenBank/DDBJ whole genome shotgun (WGS) entry which is preliminary data.</text>
</comment>
<dbReference type="Gene3D" id="2.60.450.10">
    <property type="entry name" value="Lipopolysaccharide (LPS) transport protein A like domain"/>
    <property type="match status" value="1"/>
</dbReference>
<feature type="signal peptide" evidence="1">
    <location>
        <begin position="1"/>
        <end position="21"/>
    </location>
</feature>
<dbReference type="PANTHER" id="PTHR30189:SF1">
    <property type="entry name" value="LPS-ASSEMBLY PROTEIN LPTD"/>
    <property type="match status" value="1"/>
</dbReference>
<evidence type="ECO:0000313" key="2">
    <source>
        <dbReference type="EMBL" id="HGI31078.1"/>
    </source>
</evidence>